<sequence length="52" mass="5932">MVMMLPFVTGTLAVWFGLVGRRRPCVTFWLLTLVIFAAWCNYHMTSPLALSL</sequence>
<evidence type="ECO:0000313" key="2">
    <source>
        <dbReference type="EMBL" id="CAB3839350.1"/>
    </source>
</evidence>
<evidence type="ECO:0000256" key="1">
    <source>
        <dbReference type="SAM" id="Phobius"/>
    </source>
</evidence>
<keyword evidence="1" id="KW-0472">Membrane</keyword>
<accession>A0ABD4YYD3</accession>
<organism evidence="3 5">
    <name type="scientific">Achromobacter mucicolens</name>
    <dbReference type="NCBI Taxonomy" id="1389922"/>
    <lineage>
        <taxon>Bacteria</taxon>
        <taxon>Pseudomonadati</taxon>
        <taxon>Pseudomonadota</taxon>
        <taxon>Betaproteobacteria</taxon>
        <taxon>Burkholderiales</taxon>
        <taxon>Alcaligenaceae</taxon>
        <taxon>Achromobacter</taxon>
    </lineage>
</organism>
<reference evidence="3 5" key="2">
    <citation type="submission" date="2022-09" db="EMBL/GenBank/DDBJ databases">
        <title>Intensive care unit water sources are persistently colonized with multi-drug resistant bacteria and are the site of extensive horizontal gene transfer of antibiotic resistance genes.</title>
        <authorList>
            <person name="Diorio-Toth L."/>
        </authorList>
    </citation>
    <scope>NUCLEOTIDE SEQUENCE [LARGE SCALE GENOMIC DNA]</scope>
    <source>
        <strain evidence="3 5">GD03967</strain>
    </source>
</reference>
<dbReference type="GeneID" id="92786402"/>
<comment type="caution">
    <text evidence="3">The sequence shown here is derived from an EMBL/GenBank/DDBJ whole genome shotgun (WGS) entry which is preliminary data.</text>
</comment>
<name>A0ABD4YYD3_9BURK</name>
<proteinExistence type="predicted"/>
<reference evidence="2 4" key="1">
    <citation type="submission" date="2020-04" db="EMBL/GenBank/DDBJ databases">
        <authorList>
            <person name="De Canck E."/>
        </authorList>
    </citation>
    <scope>NUCLEOTIDE SEQUENCE [LARGE SCALE GENOMIC DNA]</scope>
    <source>
        <strain evidence="2 4">LMG 3415</strain>
    </source>
</reference>
<feature type="transmembrane region" description="Helical" evidence="1">
    <location>
        <begin position="31"/>
        <end position="50"/>
    </location>
</feature>
<keyword evidence="1" id="KW-1133">Transmembrane helix</keyword>
<dbReference type="InterPro" id="IPR046035">
    <property type="entry name" value="DUF5993"/>
</dbReference>
<gene>
    <name evidence="2" type="ORF">LMG3415_01356</name>
    <name evidence="3" type="ORF">N5C72_14770</name>
</gene>
<evidence type="ECO:0000313" key="3">
    <source>
        <dbReference type="EMBL" id="MDH1179339.1"/>
    </source>
</evidence>
<dbReference type="EMBL" id="CADIKR010000001">
    <property type="protein sequence ID" value="CAB3839350.1"/>
    <property type="molecule type" value="Genomic_DNA"/>
</dbReference>
<protein>
    <submittedName>
        <fullName evidence="3">DUF5993 family protein</fullName>
    </submittedName>
</protein>
<keyword evidence="1" id="KW-0812">Transmembrane</keyword>
<dbReference type="Proteomes" id="UP000507140">
    <property type="component" value="Unassembled WGS sequence"/>
</dbReference>
<dbReference type="Proteomes" id="UP001158644">
    <property type="component" value="Unassembled WGS sequence"/>
</dbReference>
<evidence type="ECO:0000313" key="4">
    <source>
        <dbReference type="Proteomes" id="UP000507140"/>
    </source>
</evidence>
<dbReference type="AlphaFoldDB" id="A0ABD4YYD3"/>
<keyword evidence="4" id="KW-1185">Reference proteome</keyword>
<dbReference type="Pfam" id="PF19455">
    <property type="entry name" value="DUF5993"/>
    <property type="match status" value="1"/>
</dbReference>
<dbReference type="RefSeq" id="WP_167427990.1">
    <property type="nucleotide sequence ID" value="NZ_CADIJP010000012.1"/>
</dbReference>
<evidence type="ECO:0000313" key="5">
    <source>
        <dbReference type="Proteomes" id="UP001158644"/>
    </source>
</evidence>
<dbReference type="EMBL" id="JAOBZK010000018">
    <property type="protein sequence ID" value="MDH1179339.1"/>
    <property type="molecule type" value="Genomic_DNA"/>
</dbReference>